<reference evidence="4 5" key="1">
    <citation type="journal article" date="2016" name="Mol. Biol. Evol.">
        <title>Comparative Genomics of Early-Diverging Mushroom-Forming Fungi Provides Insights into the Origins of Lignocellulose Decay Capabilities.</title>
        <authorList>
            <person name="Nagy L.G."/>
            <person name="Riley R."/>
            <person name="Tritt A."/>
            <person name="Adam C."/>
            <person name="Daum C."/>
            <person name="Floudas D."/>
            <person name="Sun H."/>
            <person name="Yadav J.S."/>
            <person name="Pangilinan J."/>
            <person name="Larsson K.H."/>
            <person name="Matsuura K."/>
            <person name="Barry K."/>
            <person name="Labutti K."/>
            <person name="Kuo R."/>
            <person name="Ohm R.A."/>
            <person name="Bhattacharya S.S."/>
            <person name="Shirouzu T."/>
            <person name="Yoshinaga Y."/>
            <person name="Martin F.M."/>
            <person name="Grigoriev I.V."/>
            <person name="Hibbett D.S."/>
        </authorList>
    </citation>
    <scope>NUCLEOTIDE SEQUENCE [LARGE SCALE GENOMIC DNA]</scope>
    <source>
        <strain evidence="4 5">HHB10207 ss-3</strain>
    </source>
</reference>
<protein>
    <recommendedName>
        <fullName evidence="3">DUF6535 domain-containing protein</fullName>
    </recommendedName>
</protein>
<keyword evidence="2" id="KW-0812">Transmembrane</keyword>
<dbReference type="InterPro" id="IPR045338">
    <property type="entry name" value="DUF6535"/>
</dbReference>
<evidence type="ECO:0000256" key="2">
    <source>
        <dbReference type="SAM" id="Phobius"/>
    </source>
</evidence>
<proteinExistence type="predicted"/>
<feature type="domain" description="DUF6535" evidence="3">
    <location>
        <begin position="91"/>
        <end position="248"/>
    </location>
</feature>
<name>A0A166GL71_9AGAM</name>
<dbReference type="Pfam" id="PF20153">
    <property type="entry name" value="DUF6535"/>
    <property type="match status" value="1"/>
</dbReference>
<gene>
    <name evidence="4" type="ORF">SISSUDRAFT_1042289</name>
</gene>
<dbReference type="EMBL" id="KV428018">
    <property type="protein sequence ID" value="KZT41786.1"/>
    <property type="molecule type" value="Genomic_DNA"/>
</dbReference>
<organism evidence="4 5">
    <name type="scientific">Sistotremastrum suecicum HHB10207 ss-3</name>
    <dbReference type="NCBI Taxonomy" id="1314776"/>
    <lineage>
        <taxon>Eukaryota</taxon>
        <taxon>Fungi</taxon>
        <taxon>Dikarya</taxon>
        <taxon>Basidiomycota</taxon>
        <taxon>Agaricomycotina</taxon>
        <taxon>Agaricomycetes</taxon>
        <taxon>Sistotremastrales</taxon>
        <taxon>Sistotremastraceae</taxon>
        <taxon>Sistotremastrum</taxon>
    </lineage>
</organism>
<feature type="transmembrane region" description="Helical" evidence="2">
    <location>
        <begin position="219"/>
        <end position="247"/>
    </location>
</feature>
<sequence length="1030" mass="116958">MPYIAESNKEPGPGFAEAPSISKFDKLLFLMENQNTLIESLGNTLQNHSQILQGQHATMEKHTSMLEALEKDATKDDRPHDTRPLEDEQTWGALDKESLAKIRVVVEGWRDLMQISLVFIALFLTVVTAFISPLIQAFTSPPADAEPSESSSSKIPLPSTALQFVALFYYLALVFSIFNSILCVLGMQWAGRLIAVPLGKTNLERTLARERRKAIADRYMLPLMGVLFWTLLLAIGFFVVGLLIQFWELAFSFQGPAAILAFGAVVATILSLIILGIIVATTVHATLHQNSPFESPLSNALLPLLMRIRRFRGLAGSYIQKGGEKDARRTDWEDDDDDDDDDDLSTGHKRGADDVLSSIQWQDGDGTDIQTLKTYARLVINTNDADVLERVVPSFDFGKWFPGGDSLFAAFMAVRDRFLASDTSFRLKETIQKQVINLNYWKVTGRPWQGKPGGLDSALTRWWARQCQKALRKWPERGQEFLPCWAFLLSFEEGNESLCLEKPDSYKQCMVRIISSYGPAHSRQGDRRDIFHAAAAECERLAHLAAAEEIPSTLRTLFNFVDECAVIVSFIRRPNLFWYDRFLYSLLEGIPDEHVRDVMSQLLNDYLLTDTLSKVFDLLESLIPHLSPSFNVSPVDFSPLLFLLDTKKVQGRVQLMWEQYRVLLYYLNHGGFDSLSELRSAHSVWEWCGDSSSKTDLPDDGLPHVTEFHIRYAACFIPLPTLSDEECEDLCDNICSLLPVTWPRRSKISVKGPILELQHLDEAQRHDVITRVLPNMSRGEFVDLVLAHSSGDWAEIKDLVLPIIQDREADILGEMKLFNPGSRTLGPAYPNHRLAYRCLDFLGHVTTSLPVDFRVPRGFSMHAVILWLIETECNRMNWRIYSATVMFYFDHGAPYQAEEEFLQRSTCERFFKFCLLDSRQMKDWSYEQHTSDQTSARARFYLDAIKARQLAEARPEPWSDQGLGGPFSLHEPPGESSSRFARALSFLDRRSRTTLLWLFGSILRAVKGPPNPHIQDIEFSIRSRGEESVV</sequence>
<dbReference type="OrthoDB" id="3219854at2759"/>
<keyword evidence="2" id="KW-1133">Transmembrane helix</keyword>
<evidence type="ECO:0000313" key="4">
    <source>
        <dbReference type="EMBL" id="KZT41786.1"/>
    </source>
</evidence>
<dbReference type="STRING" id="1314776.A0A166GL71"/>
<evidence type="ECO:0000256" key="1">
    <source>
        <dbReference type="SAM" id="MobiDB-lite"/>
    </source>
</evidence>
<feature type="compositionally biased region" description="Acidic residues" evidence="1">
    <location>
        <begin position="332"/>
        <end position="344"/>
    </location>
</feature>
<keyword evidence="2" id="KW-0472">Membrane</keyword>
<keyword evidence="5" id="KW-1185">Reference proteome</keyword>
<evidence type="ECO:0000313" key="5">
    <source>
        <dbReference type="Proteomes" id="UP000076798"/>
    </source>
</evidence>
<accession>A0A166GL71</accession>
<evidence type="ECO:0000259" key="3">
    <source>
        <dbReference type="Pfam" id="PF20153"/>
    </source>
</evidence>
<dbReference type="Proteomes" id="UP000076798">
    <property type="component" value="Unassembled WGS sequence"/>
</dbReference>
<feature type="transmembrane region" description="Helical" evidence="2">
    <location>
        <begin position="117"/>
        <end position="140"/>
    </location>
</feature>
<feature type="transmembrane region" description="Helical" evidence="2">
    <location>
        <begin position="160"/>
        <end position="185"/>
    </location>
</feature>
<feature type="transmembrane region" description="Helical" evidence="2">
    <location>
        <begin position="259"/>
        <end position="283"/>
    </location>
</feature>
<feature type="region of interest" description="Disordered" evidence="1">
    <location>
        <begin position="325"/>
        <end position="351"/>
    </location>
</feature>
<feature type="region of interest" description="Disordered" evidence="1">
    <location>
        <begin position="953"/>
        <end position="974"/>
    </location>
</feature>
<dbReference type="AlphaFoldDB" id="A0A166GL71"/>